<dbReference type="PANTHER" id="PTHR11839">
    <property type="entry name" value="UDP/ADP-SUGAR PYROPHOSPHATASE"/>
    <property type="match status" value="1"/>
</dbReference>
<comment type="caution">
    <text evidence="4">The sequence shown here is derived from an EMBL/GenBank/DDBJ whole genome shotgun (WGS) entry which is preliminary data.</text>
</comment>
<dbReference type="Pfam" id="PF00293">
    <property type="entry name" value="NUDIX"/>
    <property type="match status" value="1"/>
</dbReference>
<evidence type="ECO:0000313" key="4">
    <source>
        <dbReference type="EMBL" id="KAH7061151.1"/>
    </source>
</evidence>
<feature type="domain" description="Nudix hydrolase" evidence="3">
    <location>
        <begin position="121"/>
        <end position="294"/>
    </location>
</feature>
<protein>
    <submittedName>
        <fullName evidence="4">NUDIX family hydrolase</fullName>
    </submittedName>
</protein>
<dbReference type="EMBL" id="JAGTJR010000004">
    <property type="protein sequence ID" value="KAH7061151.1"/>
    <property type="molecule type" value="Genomic_DNA"/>
</dbReference>
<name>A0ABQ8GN41_9PEZI</name>
<dbReference type="Gene3D" id="3.90.79.10">
    <property type="entry name" value="Nucleoside Triphosphate Pyrophosphohydrolase"/>
    <property type="match status" value="1"/>
</dbReference>
<dbReference type="CDD" id="cd03424">
    <property type="entry name" value="NUDIX_ADPRase_Nudt5_UGPPase_Nudt14"/>
    <property type="match status" value="1"/>
</dbReference>
<gene>
    <name evidence="4" type="ORF">B0J12DRAFT_283432</name>
</gene>
<proteinExistence type="predicted"/>
<dbReference type="Proteomes" id="UP000774617">
    <property type="component" value="Unassembled WGS sequence"/>
</dbReference>
<evidence type="ECO:0000256" key="1">
    <source>
        <dbReference type="ARBA" id="ARBA00001946"/>
    </source>
</evidence>
<accession>A0ABQ8GN41</accession>
<evidence type="ECO:0000313" key="5">
    <source>
        <dbReference type="Proteomes" id="UP000774617"/>
    </source>
</evidence>
<dbReference type="PROSITE" id="PS51462">
    <property type="entry name" value="NUDIX"/>
    <property type="match status" value="1"/>
</dbReference>
<keyword evidence="2 4" id="KW-0378">Hydrolase</keyword>
<sequence length="300" mass="33490">MLPRLRLITRHFRTSRAPSGRAMSSFILPNSSPECPVNLTNDLTKDQLLAFTAFKNWTATVQRSLAQQQNKGHVFYDAPYKLRKIDIQACDWFSKTKLGFVKLKAKVTNDNGEYLPGSIFLRGGSVGMLLILQPDDVPENTEQDKYVILTVQPRIPAGSLSFVELPAGMLDDSGTFAGGAAKEIEEETGMKVPEDQLIDLTALALPETEDTTGEALRKAMYPSAGGCDEFIPLFLHQRRVKRETLKEWQGKLTGIRDHGEKITLKLVRLEDLWKEGGRDAKALAAWAIYEGLRKEGKIKV</sequence>
<evidence type="ECO:0000259" key="3">
    <source>
        <dbReference type="PROSITE" id="PS51462"/>
    </source>
</evidence>
<dbReference type="InterPro" id="IPR000086">
    <property type="entry name" value="NUDIX_hydrolase_dom"/>
</dbReference>
<organism evidence="4 5">
    <name type="scientific">Macrophomina phaseolina</name>
    <dbReference type="NCBI Taxonomy" id="35725"/>
    <lineage>
        <taxon>Eukaryota</taxon>
        <taxon>Fungi</taxon>
        <taxon>Dikarya</taxon>
        <taxon>Ascomycota</taxon>
        <taxon>Pezizomycotina</taxon>
        <taxon>Dothideomycetes</taxon>
        <taxon>Dothideomycetes incertae sedis</taxon>
        <taxon>Botryosphaeriales</taxon>
        <taxon>Botryosphaeriaceae</taxon>
        <taxon>Macrophomina</taxon>
    </lineage>
</organism>
<reference evidence="4 5" key="1">
    <citation type="journal article" date="2021" name="Nat. Commun.">
        <title>Genetic determinants of endophytism in the Arabidopsis root mycobiome.</title>
        <authorList>
            <person name="Mesny F."/>
            <person name="Miyauchi S."/>
            <person name="Thiergart T."/>
            <person name="Pickel B."/>
            <person name="Atanasova L."/>
            <person name="Karlsson M."/>
            <person name="Huettel B."/>
            <person name="Barry K.W."/>
            <person name="Haridas S."/>
            <person name="Chen C."/>
            <person name="Bauer D."/>
            <person name="Andreopoulos W."/>
            <person name="Pangilinan J."/>
            <person name="LaButti K."/>
            <person name="Riley R."/>
            <person name="Lipzen A."/>
            <person name="Clum A."/>
            <person name="Drula E."/>
            <person name="Henrissat B."/>
            <person name="Kohler A."/>
            <person name="Grigoriev I.V."/>
            <person name="Martin F.M."/>
            <person name="Hacquard S."/>
        </authorList>
    </citation>
    <scope>NUCLEOTIDE SEQUENCE [LARGE SCALE GENOMIC DNA]</scope>
    <source>
        <strain evidence="4 5">MPI-SDFR-AT-0080</strain>
    </source>
</reference>
<dbReference type="PANTHER" id="PTHR11839:SF18">
    <property type="entry name" value="NUDIX HYDROLASE DOMAIN-CONTAINING PROTEIN"/>
    <property type="match status" value="1"/>
</dbReference>
<dbReference type="SUPFAM" id="SSF55811">
    <property type="entry name" value="Nudix"/>
    <property type="match status" value="1"/>
</dbReference>
<dbReference type="InterPro" id="IPR015797">
    <property type="entry name" value="NUDIX_hydrolase-like_dom_sf"/>
</dbReference>
<dbReference type="GO" id="GO:0016787">
    <property type="term" value="F:hydrolase activity"/>
    <property type="evidence" value="ECO:0007669"/>
    <property type="project" value="UniProtKB-KW"/>
</dbReference>
<evidence type="ECO:0000256" key="2">
    <source>
        <dbReference type="ARBA" id="ARBA00022801"/>
    </source>
</evidence>
<comment type="cofactor">
    <cofactor evidence="1">
        <name>Mg(2+)</name>
        <dbReference type="ChEBI" id="CHEBI:18420"/>
    </cofactor>
</comment>
<keyword evidence="5" id="KW-1185">Reference proteome</keyword>